<evidence type="ECO:0000256" key="1">
    <source>
        <dbReference type="SAM" id="MobiDB-lite"/>
    </source>
</evidence>
<proteinExistence type="predicted"/>
<feature type="compositionally biased region" description="Acidic residues" evidence="1">
    <location>
        <begin position="222"/>
        <end position="233"/>
    </location>
</feature>
<sequence>MEYIQFPVRLDKTGRRNVPGFLYYSDCLAVATFEDLRRSPVPDEHAQTHNVPQAHGLASALPVGLPMPHGRGAIQSRNDRVGEARSTTPSVPLHARQISSTVSQATPDEPAVPPTGSLQIPTQPTPPVHPAAPEDRPSAVQGVVGEGLDDVGIPDAKSFVDKQKRKPGNQGDFRGRRFEFLNAQLPAYSTASAAKTVTSFYRDTLFPAYFRKFPYRYGIDQEPPEDIEDQPVEDDSKLSIQERKDKSEAMQSIMKKIRHWFNYRRNLLGINSGKDPWAPFLADLRRTMGPAPRRHSEVHFFMHDGRYKGRIEEALMAQYPNLSTHE</sequence>
<feature type="compositionally biased region" description="Basic and acidic residues" evidence="1">
    <location>
        <begin position="234"/>
        <end position="245"/>
    </location>
</feature>
<feature type="region of interest" description="Disordered" evidence="1">
    <location>
        <begin position="220"/>
        <end position="245"/>
    </location>
</feature>
<comment type="caution">
    <text evidence="2">The sequence shown here is derived from an EMBL/GenBank/DDBJ whole genome shotgun (WGS) entry which is preliminary data.</text>
</comment>
<evidence type="ECO:0000313" key="3">
    <source>
        <dbReference type="Proteomes" id="UP001556367"/>
    </source>
</evidence>
<feature type="region of interest" description="Disordered" evidence="1">
    <location>
        <begin position="99"/>
        <end position="139"/>
    </location>
</feature>
<gene>
    <name evidence="2" type="ORF">HGRIS_014833</name>
</gene>
<organism evidence="2 3">
    <name type="scientific">Hohenbuehelia grisea</name>
    <dbReference type="NCBI Taxonomy" id="104357"/>
    <lineage>
        <taxon>Eukaryota</taxon>
        <taxon>Fungi</taxon>
        <taxon>Dikarya</taxon>
        <taxon>Basidiomycota</taxon>
        <taxon>Agaricomycotina</taxon>
        <taxon>Agaricomycetes</taxon>
        <taxon>Agaricomycetidae</taxon>
        <taxon>Agaricales</taxon>
        <taxon>Pleurotineae</taxon>
        <taxon>Pleurotaceae</taxon>
        <taxon>Hohenbuehelia</taxon>
    </lineage>
</organism>
<name>A0ABR3IQW6_9AGAR</name>
<accession>A0ABR3IQW6</accession>
<keyword evidence="3" id="KW-1185">Reference proteome</keyword>
<reference evidence="3" key="1">
    <citation type="submission" date="2024-06" db="EMBL/GenBank/DDBJ databases">
        <title>Multi-omics analyses provide insights into the biosynthesis of the anticancer antibiotic pleurotin in Hohenbuehelia grisea.</title>
        <authorList>
            <person name="Weaver J.A."/>
            <person name="Alberti F."/>
        </authorList>
    </citation>
    <scope>NUCLEOTIDE SEQUENCE [LARGE SCALE GENOMIC DNA]</scope>
    <source>
        <strain evidence="3">T-177</strain>
    </source>
</reference>
<protein>
    <submittedName>
        <fullName evidence="2">Uncharacterized protein</fullName>
    </submittedName>
</protein>
<evidence type="ECO:0000313" key="2">
    <source>
        <dbReference type="EMBL" id="KAL0945682.1"/>
    </source>
</evidence>
<dbReference type="EMBL" id="JASNQZ010000017">
    <property type="protein sequence ID" value="KAL0945682.1"/>
    <property type="molecule type" value="Genomic_DNA"/>
</dbReference>
<dbReference type="Proteomes" id="UP001556367">
    <property type="component" value="Unassembled WGS sequence"/>
</dbReference>